<feature type="domain" description="Dihydroneopterin aldolase/epimerase" evidence="7">
    <location>
        <begin position="4"/>
        <end position="117"/>
    </location>
</feature>
<dbReference type="GO" id="GO:0004150">
    <property type="term" value="F:dihydroneopterin aldolase activity"/>
    <property type="evidence" value="ECO:0007669"/>
    <property type="project" value="UniProtKB-UniRule"/>
</dbReference>
<evidence type="ECO:0000256" key="1">
    <source>
        <dbReference type="ARBA" id="ARBA00001353"/>
    </source>
</evidence>
<comment type="pathway">
    <text evidence="2 6">Cofactor biosynthesis; tetrahydrofolate biosynthesis; 2-amino-4-hydroxy-6-hydroxymethyl-7,8-dihydropteridine diphosphate from 7,8-dihydroneopterin triphosphate: step 3/4.</text>
</comment>
<evidence type="ECO:0000259" key="7">
    <source>
        <dbReference type="SMART" id="SM00905"/>
    </source>
</evidence>
<proteinExistence type="inferred from homology"/>
<dbReference type="Gene3D" id="3.30.1130.10">
    <property type="match status" value="1"/>
</dbReference>
<dbReference type="PANTHER" id="PTHR42844:SF1">
    <property type="entry name" value="DIHYDRONEOPTERIN ALDOLASE 1-RELATED"/>
    <property type="match status" value="1"/>
</dbReference>
<dbReference type="CDD" id="cd00534">
    <property type="entry name" value="DHNA_DHNTPE"/>
    <property type="match status" value="1"/>
</dbReference>
<dbReference type="NCBIfam" id="TIGR00526">
    <property type="entry name" value="folB_dom"/>
    <property type="match status" value="1"/>
</dbReference>
<dbReference type="FunFam" id="3.30.1130.10:FF:000003">
    <property type="entry name" value="7,8-dihydroneopterin aldolase"/>
    <property type="match status" value="1"/>
</dbReference>
<dbReference type="OrthoDB" id="9803748at2"/>
<dbReference type="PANTHER" id="PTHR42844">
    <property type="entry name" value="DIHYDRONEOPTERIN ALDOLASE 1-RELATED"/>
    <property type="match status" value="1"/>
</dbReference>
<organism evidence="8 9">
    <name type="scientific">Cerasibacillus quisquiliarum</name>
    <dbReference type="NCBI Taxonomy" id="227865"/>
    <lineage>
        <taxon>Bacteria</taxon>
        <taxon>Bacillati</taxon>
        <taxon>Bacillota</taxon>
        <taxon>Bacilli</taxon>
        <taxon>Bacillales</taxon>
        <taxon>Bacillaceae</taxon>
        <taxon>Cerasibacillus</taxon>
    </lineage>
</organism>
<dbReference type="AlphaFoldDB" id="A0A511UXD9"/>
<accession>A0A511UXD9</accession>
<dbReference type="InterPro" id="IPR006157">
    <property type="entry name" value="FolB_dom"/>
</dbReference>
<keyword evidence="9" id="KW-1185">Reference proteome</keyword>
<comment type="caution">
    <text evidence="8">The sequence shown here is derived from an EMBL/GenBank/DDBJ whole genome shotgun (WGS) entry which is preliminary data.</text>
</comment>
<evidence type="ECO:0000256" key="5">
    <source>
        <dbReference type="ARBA" id="ARBA00023239"/>
    </source>
</evidence>
<dbReference type="GO" id="GO:0046654">
    <property type="term" value="P:tetrahydrofolate biosynthetic process"/>
    <property type="evidence" value="ECO:0007669"/>
    <property type="project" value="UniProtKB-UniRule"/>
</dbReference>
<dbReference type="InterPro" id="IPR043133">
    <property type="entry name" value="GTP-CH-I_C/QueF"/>
</dbReference>
<dbReference type="EC" id="4.1.2.25" evidence="6"/>
<dbReference type="Proteomes" id="UP000321491">
    <property type="component" value="Unassembled WGS sequence"/>
</dbReference>
<evidence type="ECO:0000256" key="2">
    <source>
        <dbReference type="ARBA" id="ARBA00005013"/>
    </source>
</evidence>
<evidence type="ECO:0000256" key="6">
    <source>
        <dbReference type="RuleBase" id="RU362079"/>
    </source>
</evidence>
<evidence type="ECO:0000256" key="3">
    <source>
        <dbReference type="ARBA" id="ARBA00005708"/>
    </source>
</evidence>
<dbReference type="NCBIfam" id="TIGR00525">
    <property type="entry name" value="folB"/>
    <property type="match status" value="1"/>
</dbReference>
<dbReference type="EMBL" id="BJXW01000013">
    <property type="protein sequence ID" value="GEN31300.1"/>
    <property type="molecule type" value="Genomic_DNA"/>
</dbReference>
<protein>
    <recommendedName>
        <fullName evidence="6">7,8-dihydroneopterin aldolase</fullName>
        <ecNumber evidence="6">4.1.2.25</ecNumber>
    </recommendedName>
</protein>
<evidence type="ECO:0000313" key="9">
    <source>
        <dbReference type="Proteomes" id="UP000321491"/>
    </source>
</evidence>
<dbReference type="SMART" id="SM00905">
    <property type="entry name" value="FolB"/>
    <property type="match status" value="1"/>
</dbReference>
<dbReference type="GO" id="GO:0005737">
    <property type="term" value="C:cytoplasm"/>
    <property type="evidence" value="ECO:0007669"/>
    <property type="project" value="TreeGrafter"/>
</dbReference>
<keyword evidence="5 6" id="KW-0456">Lyase</keyword>
<dbReference type="InterPro" id="IPR006156">
    <property type="entry name" value="Dihydroneopterin_aldolase"/>
</dbReference>
<evidence type="ECO:0000313" key="8">
    <source>
        <dbReference type="EMBL" id="GEN31300.1"/>
    </source>
</evidence>
<sequence length="121" mass="13822">MDKIILKTMQFYGYHGLFPEENKLGQRFLVDVILYTDLKEAGKTDDMHASIHYGHVFERVKTIVEGEAKNLLEAVAESIAQDLLATFSRLQACTVKVIKPDPPIPGHYDSVAVEIYRERER</sequence>
<dbReference type="RefSeq" id="WP_146937359.1">
    <property type="nucleotide sequence ID" value="NZ_BJXW01000013.1"/>
</dbReference>
<evidence type="ECO:0000256" key="4">
    <source>
        <dbReference type="ARBA" id="ARBA00022909"/>
    </source>
</evidence>
<dbReference type="SUPFAM" id="SSF55620">
    <property type="entry name" value="Tetrahydrobiopterin biosynthesis enzymes-like"/>
    <property type="match status" value="1"/>
</dbReference>
<dbReference type="GO" id="GO:0046656">
    <property type="term" value="P:folic acid biosynthetic process"/>
    <property type="evidence" value="ECO:0007669"/>
    <property type="project" value="UniProtKB-UniRule"/>
</dbReference>
<reference evidence="8 9" key="1">
    <citation type="submission" date="2019-07" db="EMBL/GenBank/DDBJ databases">
        <title>Whole genome shotgun sequence of Cerasibacillus quisquiliarum NBRC 102429.</title>
        <authorList>
            <person name="Hosoyama A."/>
            <person name="Uohara A."/>
            <person name="Ohji S."/>
            <person name="Ichikawa N."/>
        </authorList>
    </citation>
    <scope>NUCLEOTIDE SEQUENCE [LARGE SCALE GENOMIC DNA]</scope>
    <source>
        <strain evidence="8 9">NBRC 102429</strain>
    </source>
</reference>
<comment type="similarity">
    <text evidence="3 6">Belongs to the DHNA family.</text>
</comment>
<name>A0A511UXD9_9BACI</name>
<dbReference type="UniPathway" id="UPA00077">
    <property type="reaction ID" value="UER00154"/>
</dbReference>
<comment type="catalytic activity">
    <reaction evidence="1 6">
        <text>7,8-dihydroneopterin = 6-hydroxymethyl-7,8-dihydropterin + glycolaldehyde</text>
        <dbReference type="Rhea" id="RHEA:10540"/>
        <dbReference type="ChEBI" id="CHEBI:17001"/>
        <dbReference type="ChEBI" id="CHEBI:17071"/>
        <dbReference type="ChEBI" id="CHEBI:44841"/>
        <dbReference type="EC" id="4.1.2.25"/>
    </reaction>
</comment>
<gene>
    <name evidence="8" type="primary">folB</name>
    <name evidence="8" type="ORF">CQU01_15380</name>
</gene>
<comment type="function">
    <text evidence="6">Catalyzes the conversion of 7,8-dihydroneopterin to 6-hydroxymethyl-7,8-dihydropterin.</text>
</comment>
<dbReference type="Pfam" id="PF02152">
    <property type="entry name" value="FolB"/>
    <property type="match status" value="1"/>
</dbReference>
<keyword evidence="4 6" id="KW-0289">Folate biosynthesis</keyword>